<evidence type="ECO:0000256" key="1">
    <source>
        <dbReference type="SAM" id="Phobius"/>
    </source>
</evidence>
<keyword evidence="1" id="KW-0812">Transmembrane</keyword>
<dbReference type="EMBL" id="UINC01214271">
    <property type="protein sequence ID" value="SVE39424.1"/>
    <property type="molecule type" value="Genomic_DNA"/>
</dbReference>
<feature type="transmembrane region" description="Helical" evidence="1">
    <location>
        <begin position="7"/>
        <end position="27"/>
    </location>
</feature>
<reference evidence="2" key="1">
    <citation type="submission" date="2018-05" db="EMBL/GenBank/DDBJ databases">
        <authorList>
            <person name="Lanie J.A."/>
            <person name="Ng W.-L."/>
            <person name="Kazmierczak K.M."/>
            <person name="Andrzejewski T.M."/>
            <person name="Davidsen T.M."/>
            <person name="Wayne K.J."/>
            <person name="Tettelin H."/>
            <person name="Glass J.I."/>
            <person name="Rusch D."/>
            <person name="Podicherti R."/>
            <person name="Tsui H.-C.T."/>
            <person name="Winkler M.E."/>
        </authorList>
    </citation>
    <scope>NUCLEOTIDE SEQUENCE</scope>
</reference>
<proteinExistence type="predicted"/>
<sequence length="28" mass="3093">MAIGIDFSPLIAIFVLGFIKKALIWAIM</sequence>
<dbReference type="AlphaFoldDB" id="A0A383D534"/>
<name>A0A383D534_9ZZZZ</name>
<gene>
    <name evidence="2" type="ORF">METZ01_LOCUS492278</name>
</gene>
<evidence type="ECO:0000313" key="2">
    <source>
        <dbReference type="EMBL" id="SVE39424.1"/>
    </source>
</evidence>
<organism evidence="2">
    <name type="scientific">marine metagenome</name>
    <dbReference type="NCBI Taxonomy" id="408172"/>
    <lineage>
        <taxon>unclassified sequences</taxon>
        <taxon>metagenomes</taxon>
        <taxon>ecological metagenomes</taxon>
    </lineage>
</organism>
<keyword evidence="1" id="KW-0472">Membrane</keyword>
<keyword evidence="1" id="KW-1133">Transmembrane helix</keyword>
<accession>A0A383D534</accession>
<protein>
    <submittedName>
        <fullName evidence="2">Uncharacterized protein</fullName>
    </submittedName>
</protein>